<dbReference type="InterPro" id="IPR009081">
    <property type="entry name" value="PP-bd_ACP"/>
</dbReference>
<dbReference type="RefSeq" id="WP_285884974.1">
    <property type="nucleotide sequence ID" value="NZ_JARFYN010000173.1"/>
</dbReference>
<dbReference type="InterPro" id="IPR006162">
    <property type="entry name" value="Ppantetheine_attach_site"/>
</dbReference>
<dbReference type="PANTHER" id="PTHR45527:SF1">
    <property type="entry name" value="FATTY ACID SYNTHASE"/>
    <property type="match status" value="1"/>
</dbReference>
<feature type="domain" description="Carrier" evidence="3">
    <location>
        <begin position="7"/>
        <end position="82"/>
    </location>
</feature>
<keyword evidence="1" id="KW-0596">Phosphopantetheine</keyword>
<accession>A0ABT7KQQ0</accession>
<evidence type="ECO:0000256" key="1">
    <source>
        <dbReference type="ARBA" id="ARBA00022450"/>
    </source>
</evidence>
<evidence type="ECO:0000259" key="3">
    <source>
        <dbReference type="PROSITE" id="PS50075"/>
    </source>
</evidence>
<dbReference type="PROSITE" id="PS00012">
    <property type="entry name" value="PHOSPHOPANTETHEINE"/>
    <property type="match status" value="1"/>
</dbReference>
<dbReference type="InterPro" id="IPR029058">
    <property type="entry name" value="AB_hydrolase_fold"/>
</dbReference>
<organism evidence="4 5">
    <name type="scientific">Rhizobium calliandrae</name>
    <dbReference type="NCBI Taxonomy" id="1312182"/>
    <lineage>
        <taxon>Bacteria</taxon>
        <taxon>Pseudomonadati</taxon>
        <taxon>Pseudomonadota</taxon>
        <taxon>Alphaproteobacteria</taxon>
        <taxon>Hyphomicrobiales</taxon>
        <taxon>Rhizobiaceae</taxon>
        <taxon>Rhizobium/Agrobacterium group</taxon>
        <taxon>Rhizobium</taxon>
    </lineage>
</organism>
<evidence type="ECO:0000313" key="5">
    <source>
        <dbReference type="Proteomes" id="UP001172630"/>
    </source>
</evidence>
<dbReference type="Gene3D" id="3.40.50.1820">
    <property type="entry name" value="alpha/beta hydrolase"/>
    <property type="match status" value="1"/>
</dbReference>
<dbReference type="PANTHER" id="PTHR45527">
    <property type="entry name" value="NONRIBOSOMAL PEPTIDE SYNTHETASE"/>
    <property type="match status" value="1"/>
</dbReference>
<sequence length="101" mass="11307">ARRAYEAPQGELETTLAQIWTELLGIERVGRHDNFFELGGHSLLAVRLLSRLSQALGVELPLRTLFAKPALAHLAREISITLIEQEFDGDELEKLVFLGAR</sequence>
<keyword evidence="2" id="KW-0597">Phosphoprotein</keyword>
<proteinExistence type="predicted"/>
<protein>
    <submittedName>
        <fullName evidence="4">Phosphopantetheine-binding protein</fullName>
    </submittedName>
</protein>
<keyword evidence="5" id="KW-1185">Reference proteome</keyword>
<dbReference type="PROSITE" id="PS50075">
    <property type="entry name" value="CARRIER"/>
    <property type="match status" value="1"/>
</dbReference>
<reference evidence="4" key="1">
    <citation type="submission" date="2023-06" db="EMBL/GenBank/DDBJ databases">
        <title>Phylogenetic Diversity of Rhizobium strains.</title>
        <authorList>
            <person name="Moura F.T."/>
            <person name="Helene L.C.F."/>
            <person name="Hungria M."/>
        </authorList>
    </citation>
    <scope>NUCLEOTIDE SEQUENCE</scope>
    <source>
        <strain evidence="4">CCGE524</strain>
    </source>
</reference>
<dbReference type="EMBL" id="JARFYN010000173">
    <property type="protein sequence ID" value="MDL2410940.1"/>
    <property type="molecule type" value="Genomic_DNA"/>
</dbReference>
<dbReference type="SMART" id="SM00823">
    <property type="entry name" value="PKS_PP"/>
    <property type="match status" value="1"/>
</dbReference>
<feature type="non-terminal residue" evidence="4">
    <location>
        <position position="1"/>
    </location>
</feature>
<name>A0ABT7KQQ0_9HYPH</name>
<dbReference type="InterPro" id="IPR020806">
    <property type="entry name" value="PKS_PP-bd"/>
</dbReference>
<dbReference type="InterPro" id="IPR036736">
    <property type="entry name" value="ACP-like_sf"/>
</dbReference>
<evidence type="ECO:0000313" key="4">
    <source>
        <dbReference type="EMBL" id="MDL2410940.1"/>
    </source>
</evidence>
<dbReference type="Pfam" id="PF00550">
    <property type="entry name" value="PP-binding"/>
    <property type="match status" value="1"/>
</dbReference>
<evidence type="ECO:0000256" key="2">
    <source>
        <dbReference type="ARBA" id="ARBA00022553"/>
    </source>
</evidence>
<dbReference type="SUPFAM" id="SSF47336">
    <property type="entry name" value="ACP-like"/>
    <property type="match status" value="1"/>
</dbReference>
<dbReference type="Proteomes" id="UP001172630">
    <property type="component" value="Unassembled WGS sequence"/>
</dbReference>
<gene>
    <name evidence="4" type="ORF">PY650_36580</name>
</gene>
<comment type="caution">
    <text evidence="4">The sequence shown here is derived from an EMBL/GenBank/DDBJ whole genome shotgun (WGS) entry which is preliminary data.</text>
</comment>